<accession>A0A382BG27</accession>
<dbReference type="EMBL" id="UINC01029433">
    <property type="protein sequence ID" value="SVB12137.1"/>
    <property type="molecule type" value="Genomic_DNA"/>
</dbReference>
<proteinExistence type="predicted"/>
<sequence length="58" mass="6172">MSYLRGLRGCKAPVLRILNFAFHFSKALMAGHRSNLLGAGYPVPAGHLAVALLRPLAG</sequence>
<name>A0A382BG27_9ZZZZ</name>
<evidence type="ECO:0000313" key="1">
    <source>
        <dbReference type="EMBL" id="SVB12137.1"/>
    </source>
</evidence>
<protein>
    <submittedName>
        <fullName evidence="1">Uncharacterized protein</fullName>
    </submittedName>
</protein>
<dbReference type="AlphaFoldDB" id="A0A382BG27"/>
<gene>
    <name evidence="1" type="ORF">METZ01_LOCUS164991</name>
</gene>
<organism evidence="1">
    <name type="scientific">marine metagenome</name>
    <dbReference type="NCBI Taxonomy" id="408172"/>
    <lineage>
        <taxon>unclassified sequences</taxon>
        <taxon>metagenomes</taxon>
        <taxon>ecological metagenomes</taxon>
    </lineage>
</organism>
<reference evidence="1" key="1">
    <citation type="submission" date="2018-05" db="EMBL/GenBank/DDBJ databases">
        <authorList>
            <person name="Lanie J.A."/>
            <person name="Ng W.-L."/>
            <person name="Kazmierczak K.M."/>
            <person name="Andrzejewski T.M."/>
            <person name="Davidsen T.M."/>
            <person name="Wayne K.J."/>
            <person name="Tettelin H."/>
            <person name="Glass J.I."/>
            <person name="Rusch D."/>
            <person name="Podicherti R."/>
            <person name="Tsui H.-C.T."/>
            <person name="Winkler M.E."/>
        </authorList>
    </citation>
    <scope>NUCLEOTIDE SEQUENCE</scope>
</reference>